<evidence type="ECO:0000313" key="7">
    <source>
        <dbReference type="Proteomes" id="UP000662783"/>
    </source>
</evidence>
<dbReference type="GO" id="GO:0016798">
    <property type="term" value="F:hydrolase activity, acting on glycosyl bonds"/>
    <property type="evidence" value="ECO:0007669"/>
    <property type="project" value="InterPro"/>
</dbReference>
<dbReference type="RefSeq" id="WP_205721949.1">
    <property type="nucleotide sequence ID" value="NZ_CP070608.1"/>
</dbReference>
<evidence type="ECO:0000259" key="4">
    <source>
        <dbReference type="Pfam" id="PF16403"/>
    </source>
</evidence>
<evidence type="ECO:0000256" key="2">
    <source>
        <dbReference type="SAM" id="SignalP"/>
    </source>
</evidence>
<dbReference type="InterPro" id="IPR013783">
    <property type="entry name" value="Ig-like_fold"/>
</dbReference>
<gene>
    <name evidence="6" type="ORF">JR347_17950</name>
</gene>
<sequence>MKNFILLIGATLVSVMLTAQDLAVNGDFETGDNTGWTVSELGGTFAVTTEQAQAGTFSGKLSAGQAQEVLIKQANLSDVSVTPNTSVTITFDMYGTLTGAGGVVFPELFSELSGGGTSKSEILSGGPIFPTETWTSYSYTTTTGPDVSGGITLQLKAGCGSDPCTVDAYFDNVTITMGAGGGGGGETDPVVFDDDFGTGVSFVAFGGSINDVSVVTSESHTGTSSLQIEVPAAEYTGGAFVVDPGRDVSGYDKLTFWAKASKAATLNVAGVGNDNVTTVNQTEVTNLALTTEWQQFTIVPTDPSVLTANKGLFHFAEGADEGIYTIWLDDIVYEVDGGGGTPSVLFSETFDDNTADDGWEALDGAAANPDEVTFMWVDEGGATGGALEFSGYNDGDPDAARAYLWQEFYAEGAALGTISASALELSVDVKLGDIALNNTNVQVIWQVGPGSTLHTEEIDELTLNSSGYSTLTFERPVEDTNPAFFLFRIRIATVSAVSGEGANIIIDNLTLSEAGGGGDTTPPVITLLGDATVTLAVDDPYTDAGATATDDTDGDITGDIVVGGDAVDTSVEGTYVITYNVMDAAGNAAEEVTRTVIVGSGVTLLDFENALDGVIASQFSSDGQLTGQLVSNPVSGGINTSANVYQINYQSTNEWWGGVGFVFGDGVMDDQAIVYKAKLYSTVASSNVLFQVEQFQGTTSTGTVGDVQTISNANQWTEVTFTIQGTPPAGTNRILIRPDVGGQAGNKPNTGILYVDDIVCVSCTSGGGGEEPTLGPNLVINGGFEDNGGDGSSWLFFDNNGSVSVTDTDVNSGTYAVSFVADPLGGPAASAPVLKQEQFGADMISPGDQVRVTFNIKATVTQPGAVINVALFSEQTTGAVRHDITLPALTGDWQTISADITTAGTLDPSRGLSIEFQAACGPVTGCNIEMYIDDVSVNSLEDEGGGPTATAFPVDFEDDGAPYVFGDFGGGTSAVIDNPQSGGINTSAKVARMQKFMAADFGGTTLTLDANIDYAEGQVFKMKVWASREVPVTFKLEQGGDITRIVSHTGSSTWEELTFDFSSEVGLGATGAVSIFFDNGEVGDAAGNPDFWTFYYDDISQEIGGSGPTTATFPVDFEDAGGPYTLNNFNGGASTIEDNPDASGINTSAKVVQMQKFPDQNFGGTTLVLDGNIDYTAGQVFKMKVWASREVPVTFKLEQPNIERVVSHSGSGTWEELTFDFSAESGLVATNAITLIFDNGVMGAADTDAPTWTFYYDDIDQSMDVGGGDTTPPVITLIGDATVNVALNDTYTDAGATATDDTDGDITEDIVVGGDVVDTSVAGTYTITYNVMDAAGNAADEVTRTVIVAADPIDPVAQTITFPAIADKTLGDSPFTLTATASSQLDVSFSSSSDKVDVTSAGEVTLLAAGSVTIDANQAGNSEFLAAPTVSRTFCINPMKPVITVNNDNTESVQLESSSSAGNQWFLNGEAIASATGATLNVDSEGIYSVQVTIDGCSSEISDDVALIVTSTGLSNRLDAVTVYPNPSSNLIQIKGFAGDISGLQLFDLSGRAQQNTFRVNGDVVESDISTIPNGVYLLMINSGESAQQIRIVKN</sequence>
<dbReference type="SUPFAM" id="SSF49785">
    <property type="entry name" value="Galactose-binding domain-like"/>
    <property type="match status" value="3"/>
</dbReference>
<dbReference type="InterPro" id="IPR008979">
    <property type="entry name" value="Galactose-bd-like_sf"/>
</dbReference>
<dbReference type="Gene3D" id="2.60.40.10">
    <property type="entry name" value="Immunoglobulins"/>
    <property type="match status" value="2"/>
</dbReference>
<reference evidence="6" key="1">
    <citation type="submission" date="2021-02" db="EMBL/GenBank/DDBJ databases">
        <title>Fulvivirga sp. S481 isolated from sea water.</title>
        <authorList>
            <person name="Bae S.S."/>
            <person name="Baek K."/>
        </authorList>
    </citation>
    <scope>NUCLEOTIDE SEQUENCE</scope>
    <source>
        <strain evidence="6">S481</strain>
    </source>
</reference>
<dbReference type="Gene3D" id="2.60.120.260">
    <property type="entry name" value="Galactose-binding domain-like"/>
    <property type="match status" value="3"/>
</dbReference>
<feature type="chain" id="PRO_5037629708" evidence="2">
    <location>
        <begin position="20"/>
        <end position="1595"/>
    </location>
</feature>
<dbReference type="InterPro" id="IPR032179">
    <property type="entry name" value="Cry22Aa_Ig-like"/>
</dbReference>
<feature type="domain" description="CBM-cenC" evidence="3">
    <location>
        <begin position="777"/>
        <end position="906"/>
    </location>
</feature>
<organism evidence="6 7">
    <name type="scientific">Fulvivirga lutea</name>
    <dbReference type="NCBI Taxonomy" id="2810512"/>
    <lineage>
        <taxon>Bacteria</taxon>
        <taxon>Pseudomonadati</taxon>
        <taxon>Bacteroidota</taxon>
        <taxon>Cytophagia</taxon>
        <taxon>Cytophagales</taxon>
        <taxon>Fulvivirgaceae</taxon>
        <taxon>Fulvivirga</taxon>
    </lineage>
</organism>
<evidence type="ECO:0000259" key="5">
    <source>
        <dbReference type="Pfam" id="PF18962"/>
    </source>
</evidence>
<dbReference type="InterPro" id="IPR026444">
    <property type="entry name" value="Secre_tail"/>
</dbReference>
<evidence type="ECO:0000256" key="1">
    <source>
        <dbReference type="ARBA" id="ARBA00022801"/>
    </source>
</evidence>
<feature type="domain" description="Pesticidal crystal protein Cry22Aa Ig-like" evidence="4">
    <location>
        <begin position="525"/>
        <end position="598"/>
    </location>
</feature>
<keyword evidence="7" id="KW-1185">Reference proteome</keyword>
<feature type="domain" description="Pesticidal crystal protein Cry22Aa Ig-like" evidence="4">
    <location>
        <begin position="1275"/>
        <end position="1348"/>
    </location>
</feature>
<dbReference type="Pfam" id="PF16403">
    <property type="entry name" value="Bact_surface_Ig-like"/>
    <property type="match status" value="2"/>
</dbReference>
<dbReference type="Pfam" id="PF18962">
    <property type="entry name" value="Por_Secre_tail"/>
    <property type="match status" value="1"/>
</dbReference>
<name>A0A974WFD3_9BACT</name>
<protein>
    <submittedName>
        <fullName evidence="6">DUF5011 domain-containing protein</fullName>
    </submittedName>
</protein>
<feature type="domain" description="Secretion system C-terminal sorting" evidence="5">
    <location>
        <begin position="1523"/>
        <end position="1588"/>
    </location>
</feature>
<accession>A0A974WFD3</accession>
<dbReference type="InterPro" id="IPR003305">
    <property type="entry name" value="CenC_carb-bd"/>
</dbReference>
<evidence type="ECO:0000313" key="6">
    <source>
        <dbReference type="EMBL" id="QSE97438.1"/>
    </source>
</evidence>
<dbReference type="NCBIfam" id="TIGR04183">
    <property type="entry name" value="Por_Secre_tail"/>
    <property type="match status" value="1"/>
</dbReference>
<dbReference type="Pfam" id="PF02018">
    <property type="entry name" value="CBM_4_9"/>
    <property type="match status" value="1"/>
</dbReference>
<proteinExistence type="predicted"/>
<dbReference type="KEGG" id="fuv:JR347_17950"/>
<feature type="signal peptide" evidence="2">
    <location>
        <begin position="1"/>
        <end position="19"/>
    </location>
</feature>
<keyword evidence="2" id="KW-0732">Signal</keyword>
<dbReference type="Gene3D" id="2.60.120.430">
    <property type="entry name" value="Galactose-binding lectin"/>
    <property type="match status" value="1"/>
</dbReference>
<dbReference type="Proteomes" id="UP000662783">
    <property type="component" value="Chromosome"/>
</dbReference>
<evidence type="ECO:0000259" key="3">
    <source>
        <dbReference type="Pfam" id="PF02018"/>
    </source>
</evidence>
<keyword evidence="1" id="KW-0378">Hydrolase</keyword>
<dbReference type="EMBL" id="CP070608">
    <property type="protein sequence ID" value="QSE97438.1"/>
    <property type="molecule type" value="Genomic_DNA"/>
</dbReference>